<dbReference type="Gene3D" id="3.60.21.10">
    <property type="match status" value="1"/>
</dbReference>
<name>A0AA50KND2_9GAMM</name>
<dbReference type="PRINTS" id="PR00114">
    <property type="entry name" value="STPHPHTASE"/>
</dbReference>
<gene>
    <name evidence="2" type="ORF">PU634_13505</name>
</gene>
<dbReference type="KEGG" id="ope:PU634_13505"/>
<dbReference type="GO" id="GO:0005737">
    <property type="term" value="C:cytoplasm"/>
    <property type="evidence" value="ECO:0007669"/>
    <property type="project" value="TreeGrafter"/>
</dbReference>
<dbReference type="Proteomes" id="UP001223802">
    <property type="component" value="Chromosome"/>
</dbReference>
<dbReference type="PANTHER" id="PTHR42850">
    <property type="entry name" value="METALLOPHOSPHOESTERASE"/>
    <property type="match status" value="1"/>
</dbReference>
<proteinExistence type="predicted"/>
<dbReference type="GO" id="GO:0016791">
    <property type="term" value="F:phosphatase activity"/>
    <property type="evidence" value="ECO:0007669"/>
    <property type="project" value="TreeGrafter"/>
</dbReference>
<dbReference type="SUPFAM" id="SSF56300">
    <property type="entry name" value="Metallo-dependent phosphatases"/>
    <property type="match status" value="1"/>
</dbReference>
<dbReference type="InterPro" id="IPR004843">
    <property type="entry name" value="Calcineurin-like_PHP"/>
</dbReference>
<dbReference type="InterPro" id="IPR050126">
    <property type="entry name" value="Ap4A_hydrolase"/>
</dbReference>
<dbReference type="EMBL" id="CP118224">
    <property type="protein sequence ID" value="WMC10097.1"/>
    <property type="molecule type" value="Genomic_DNA"/>
</dbReference>
<evidence type="ECO:0000313" key="2">
    <source>
        <dbReference type="EMBL" id="WMC10097.1"/>
    </source>
</evidence>
<accession>A0AA50KND2</accession>
<feature type="domain" description="Calcineurin-like phosphoesterase" evidence="1">
    <location>
        <begin position="4"/>
        <end position="80"/>
    </location>
</feature>
<dbReference type="Pfam" id="PF00149">
    <property type="entry name" value="Metallophos"/>
    <property type="match status" value="1"/>
</dbReference>
<organism evidence="2 3">
    <name type="scientific">Oceanimonas pelagia</name>
    <dbReference type="NCBI Taxonomy" id="3028314"/>
    <lineage>
        <taxon>Bacteria</taxon>
        <taxon>Pseudomonadati</taxon>
        <taxon>Pseudomonadota</taxon>
        <taxon>Gammaproteobacteria</taxon>
        <taxon>Aeromonadales</taxon>
        <taxon>Aeromonadaceae</taxon>
        <taxon>Oceanimonas</taxon>
    </lineage>
</organism>
<dbReference type="InterPro" id="IPR006186">
    <property type="entry name" value="Ser/Thr-sp_prot-phosphatase"/>
</dbReference>
<sequence length="101" mass="11274">MYDLIGDIHGHANELKALLTQMGYGQERGCWRHLQRRVIFLGDFVDRGPQQVEVVAIARAMVEQGQALAIMGNHEFNAVAWATPRPRGAGRIFAPTQCQES</sequence>
<dbReference type="InterPro" id="IPR029052">
    <property type="entry name" value="Metallo-depent_PP-like"/>
</dbReference>
<evidence type="ECO:0000313" key="3">
    <source>
        <dbReference type="Proteomes" id="UP001223802"/>
    </source>
</evidence>
<protein>
    <submittedName>
        <fullName evidence="2">Metallophosphoesterase</fullName>
    </submittedName>
</protein>
<dbReference type="RefSeq" id="WP_306761304.1">
    <property type="nucleotide sequence ID" value="NZ_CP118224.1"/>
</dbReference>
<evidence type="ECO:0000259" key="1">
    <source>
        <dbReference type="Pfam" id="PF00149"/>
    </source>
</evidence>
<dbReference type="AlphaFoldDB" id="A0AA50KND2"/>
<dbReference type="PANTHER" id="PTHR42850:SF7">
    <property type="entry name" value="BIS(5'-NUCLEOSYL)-TETRAPHOSPHATASE PRPE [ASYMMETRICAL]"/>
    <property type="match status" value="1"/>
</dbReference>
<reference evidence="2 3" key="1">
    <citation type="submission" date="2023-02" db="EMBL/GenBank/DDBJ databases">
        <title>Complete genome sequence of a novel bacterium Oceanimonas sp. NTOU-MSR1 isolated from marine coast sediment.</title>
        <authorList>
            <person name="Yang H.-T."/>
            <person name="Chen Y.-L."/>
            <person name="Ho Y.-N."/>
        </authorList>
    </citation>
    <scope>NUCLEOTIDE SEQUENCE [LARGE SCALE GENOMIC DNA]</scope>
    <source>
        <strain evidence="2 3">NTOU-MSR1</strain>
    </source>
</reference>
<keyword evidence="3" id="KW-1185">Reference proteome</keyword>